<proteinExistence type="predicted"/>
<organism evidence="2 3">
    <name type="scientific">Rheinheimera muenzenbergensis</name>
    <dbReference type="NCBI Taxonomy" id="1193628"/>
    <lineage>
        <taxon>Bacteria</taxon>
        <taxon>Pseudomonadati</taxon>
        <taxon>Pseudomonadota</taxon>
        <taxon>Gammaproteobacteria</taxon>
        <taxon>Chromatiales</taxon>
        <taxon>Chromatiaceae</taxon>
        <taxon>Rheinheimera</taxon>
    </lineage>
</organism>
<name>A0ABU8CAW7_9GAMM</name>
<protein>
    <submittedName>
        <fullName evidence="2">Type II secretory pathway component</fullName>
    </submittedName>
</protein>
<feature type="transmembrane region" description="Helical" evidence="1">
    <location>
        <begin position="12"/>
        <end position="35"/>
    </location>
</feature>
<keyword evidence="1" id="KW-1133">Transmembrane helix</keyword>
<reference evidence="2 3" key="1">
    <citation type="journal article" date="2023" name="Ecotoxicol. Environ. Saf.">
        <title>Mercury remediation potential of mercury-resistant strain Rheinheimera metallidurans sp. nov. isolated from a municipal waste dumping site.</title>
        <authorList>
            <person name="Yadav V."/>
            <person name="Manjhi A."/>
            <person name="Vadakedath N."/>
        </authorList>
    </citation>
    <scope>NUCLEOTIDE SEQUENCE [LARGE SCALE GENOMIC DNA]</scope>
    <source>
        <strain evidence="2 3">E-49</strain>
    </source>
</reference>
<keyword evidence="3" id="KW-1185">Reference proteome</keyword>
<dbReference type="EMBL" id="JALAAR010000017">
    <property type="protein sequence ID" value="MEH8018904.1"/>
    <property type="molecule type" value="Genomic_DNA"/>
</dbReference>
<evidence type="ECO:0000313" key="2">
    <source>
        <dbReference type="EMBL" id="MEH8018904.1"/>
    </source>
</evidence>
<evidence type="ECO:0000256" key="1">
    <source>
        <dbReference type="SAM" id="Phobius"/>
    </source>
</evidence>
<evidence type="ECO:0000313" key="3">
    <source>
        <dbReference type="Proteomes" id="UP001375382"/>
    </source>
</evidence>
<gene>
    <name evidence="2" type="ORF">MN202_16800</name>
</gene>
<keyword evidence="1" id="KW-0812">Transmembrane</keyword>
<keyword evidence="1" id="KW-0472">Membrane</keyword>
<accession>A0ABU8CAW7</accession>
<dbReference type="Proteomes" id="UP001375382">
    <property type="component" value="Unassembled WGS sequence"/>
</dbReference>
<comment type="caution">
    <text evidence="2">The sequence shown here is derived from an EMBL/GenBank/DDBJ whole genome shotgun (WGS) entry which is preliminary data.</text>
</comment>
<dbReference type="RefSeq" id="WP_335737301.1">
    <property type="nucleotide sequence ID" value="NZ_JALAAR010000017.1"/>
</dbReference>
<sequence length="135" mass="14138">MYPNFSAQRGSVLVIAVFIIVVMLALVLSLSRLLISSSEAVVYEVQGTRTLFAAQSGLELALPQLFPLIGSADCSAVSSNHSFSGKALQGCTAQITCNAYADPTPGASPLYRLSSSASCDAGDFSTSRTVQVEVR</sequence>